<dbReference type="GO" id="GO:0016787">
    <property type="term" value="F:hydrolase activity"/>
    <property type="evidence" value="ECO:0007669"/>
    <property type="project" value="InterPro"/>
</dbReference>
<proteinExistence type="predicted"/>
<dbReference type="Pfam" id="PF13419">
    <property type="entry name" value="HAD_2"/>
    <property type="match status" value="1"/>
</dbReference>
<reference evidence="1 2" key="1">
    <citation type="submission" date="2016-03" db="EMBL/GenBank/DDBJ databases">
        <title>Genome sequence of Rhodococcus kyotonensis KB10.</title>
        <authorList>
            <person name="Jeong H."/>
            <person name="Hong C.E."/>
            <person name="Jo S.H."/>
            <person name="Park J.M."/>
        </authorList>
    </citation>
    <scope>NUCLEOTIDE SEQUENCE [LARGE SCALE GENOMIC DNA]</scope>
    <source>
        <strain evidence="1 2">KB10</strain>
    </source>
</reference>
<dbReference type="AlphaFoldDB" id="A0A177YGK7"/>
<keyword evidence="2" id="KW-1185">Reference proteome</keyword>
<comment type="caution">
    <text evidence="1">The sequence shown here is derived from an EMBL/GenBank/DDBJ whole genome shotgun (WGS) entry which is preliminary data.</text>
</comment>
<name>A0A177YGK7_9NOCA</name>
<dbReference type="InterPro" id="IPR044999">
    <property type="entry name" value="CbbY-like"/>
</dbReference>
<evidence type="ECO:0000313" key="2">
    <source>
        <dbReference type="Proteomes" id="UP000077519"/>
    </source>
</evidence>
<dbReference type="PANTHER" id="PTHR42896">
    <property type="entry name" value="XYLULOSE-1,5-BISPHOSPHATE (XUBP) PHOSPHATASE"/>
    <property type="match status" value="1"/>
</dbReference>
<sequence length="222" mass="23560">MTALLFGSISTLADTSELQRRAFNDAFAEHGLDWNWSREEYSEMLTSNGGAARIADYASSRGQEVDSAAVHSTKSELFRKLLATEGIEPRPGVLDTVAAARDHGFKLGLVTTTSPDNVSALLDSFEELSAASFDIVVDKTTVAEVKPDPDAYRVAVDGLGENAADCIAIEDNVGGVESASAASIRCVAFPNSNTVGGDFSAAVATVDRLDPDQLVRWAEGRE</sequence>
<protein>
    <submittedName>
        <fullName evidence="1">Haloacid dehalogenase</fullName>
    </submittedName>
</protein>
<gene>
    <name evidence="1" type="ORF">A3K89_04850</name>
</gene>
<dbReference type="InterPro" id="IPR023214">
    <property type="entry name" value="HAD_sf"/>
</dbReference>
<dbReference type="Proteomes" id="UP000077519">
    <property type="component" value="Unassembled WGS sequence"/>
</dbReference>
<dbReference type="InterPro" id="IPR006439">
    <property type="entry name" value="HAD-SF_hydro_IA"/>
</dbReference>
<dbReference type="PANTHER" id="PTHR42896:SF2">
    <property type="entry name" value="CBBY-LIKE PROTEIN"/>
    <property type="match status" value="1"/>
</dbReference>
<dbReference type="EMBL" id="LVHI01000012">
    <property type="protein sequence ID" value="OAK54672.1"/>
    <property type="molecule type" value="Genomic_DNA"/>
</dbReference>
<organism evidence="1 2">
    <name type="scientific">Rhodococcoides kyotonense</name>
    <dbReference type="NCBI Taxonomy" id="398843"/>
    <lineage>
        <taxon>Bacteria</taxon>
        <taxon>Bacillati</taxon>
        <taxon>Actinomycetota</taxon>
        <taxon>Actinomycetes</taxon>
        <taxon>Mycobacteriales</taxon>
        <taxon>Nocardiaceae</taxon>
        <taxon>Rhodococcoides</taxon>
    </lineage>
</organism>
<dbReference type="RefSeq" id="WP_068425286.1">
    <property type="nucleotide sequence ID" value="NZ_LVHI01000012.1"/>
</dbReference>
<dbReference type="NCBIfam" id="TIGR01509">
    <property type="entry name" value="HAD-SF-IA-v3"/>
    <property type="match status" value="1"/>
</dbReference>
<dbReference type="SUPFAM" id="SSF56784">
    <property type="entry name" value="HAD-like"/>
    <property type="match status" value="1"/>
</dbReference>
<dbReference type="InterPro" id="IPR036412">
    <property type="entry name" value="HAD-like_sf"/>
</dbReference>
<dbReference type="InterPro" id="IPR041492">
    <property type="entry name" value="HAD_2"/>
</dbReference>
<accession>A0A177YGK7</accession>
<dbReference type="InterPro" id="IPR023198">
    <property type="entry name" value="PGP-like_dom2"/>
</dbReference>
<evidence type="ECO:0000313" key="1">
    <source>
        <dbReference type="EMBL" id="OAK54672.1"/>
    </source>
</evidence>
<dbReference type="Gene3D" id="1.10.150.240">
    <property type="entry name" value="Putative phosphatase, domain 2"/>
    <property type="match status" value="1"/>
</dbReference>
<dbReference type="Gene3D" id="3.40.50.1000">
    <property type="entry name" value="HAD superfamily/HAD-like"/>
    <property type="match status" value="1"/>
</dbReference>